<name>A0A1M7YYU4_9VIBR</name>
<dbReference type="EMBL" id="FRFG01000047">
    <property type="protein sequence ID" value="SHO57733.1"/>
    <property type="molecule type" value="Genomic_DNA"/>
</dbReference>
<evidence type="ECO:0000313" key="3">
    <source>
        <dbReference type="Proteomes" id="UP000184600"/>
    </source>
</evidence>
<reference evidence="3" key="1">
    <citation type="submission" date="2016-12" db="EMBL/GenBank/DDBJ databases">
        <authorList>
            <person name="Rodrigo-Torres L."/>
            <person name="Arahal R.D."/>
            <person name="Lucena T."/>
        </authorList>
    </citation>
    <scope>NUCLEOTIDE SEQUENCE [LARGE SCALE GENOMIC DNA]</scope>
</reference>
<sequence length="85" mass="9433">MEFNKKTGTAANLAWTTNNAFTQEYFDQHEYASISGKQEIIMQVTTLGFGSLQSVMIGATGIAAITVIGMSLSVFWLSGSWWWLF</sequence>
<dbReference type="STRING" id="1117707.VQ7734_03503"/>
<gene>
    <name evidence="2" type="ORF">VQ7734_03503</name>
</gene>
<feature type="transmembrane region" description="Helical" evidence="1">
    <location>
        <begin position="62"/>
        <end position="84"/>
    </location>
</feature>
<keyword evidence="1" id="KW-0812">Transmembrane</keyword>
<accession>A0A1M7YYU4</accession>
<evidence type="ECO:0000256" key="1">
    <source>
        <dbReference type="SAM" id="Phobius"/>
    </source>
</evidence>
<organism evidence="2 3">
    <name type="scientific">Vibrio quintilis</name>
    <dbReference type="NCBI Taxonomy" id="1117707"/>
    <lineage>
        <taxon>Bacteria</taxon>
        <taxon>Pseudomonadati</taxon>
        <taxon>Pseudomonadota</taxon>
        <taxon>Gammaproteobacteria</taxon>
        <taxon>Vibrionales</taxon>
        <taxon>Vibrionaceae</taxon>
        <taxon>Vibrio</taxon>
    </lineage>
</organism>
<keyword evidence="1" id="KW-0472">Membrane</keyword>
<proteinExistence type="predicted"/>
<evidence type="ECO:0000313" key="2">
    <source>
        <dbReference type="EMBL" id="SHO57733.1"/>
    </source>
</evidence>
<keyword evidence="1" id="KW-1133">Transmembrane helix</keyword>
<dbReference type="Proteomes" id="UP000184600">
    <property type="component" value="Unassembled WGS sequence"/>
</dbReference>
<dbReference type="AlphaFoldDB" id="A0A1M7YYU4"/>
<keyword evidence="3" id="KW-1185">Reference proteome</keyword>
<protein>
    <submittedName>
        <fullName evidence="2">Uncharacterized protein</fullName>
    </submittedName>
</protein>